<dbReference type="AlphaFoldDB" id="I4EL59"/>
<protein>
    <recommendedName>
        <fullName evidence="4">Flp/Fap pilin component</fullName>
    </recommendedName>
</protein>
<evidence type="ECO:0000313" key="2">
    <source>
        <dbReference type="EMBL" id="CCF85421.1"/>
    </source>
</evidence>
<evidence type="ECO:0000313" key="3">
    <source>
        <dbReference type="Proteomes" id="UP000004221"/>
    </source>
</evidence>
<sequence>MWMAFAVRSVGSILVRLGLRLFLATRRWLGSAQQGQSMVEYAIVVALIVLVAMVAVQALGVSIANIFQNIVAQLGGVSG</sequence>
<dbReference type="Proteomes" id="UP000004221">
    <property type="component" value="Unassembled WGS sequence"/>
</dbReference>
<dbReference type="EMBL" id="CAGS01000440">
    <property type="protein sequence ID" value="CCF85421.1"/>
    <property type="molecule type" value="Genomic_DNA"/>
</dbReference>
<evidence type="ECO:0008006" key="4">
    <source>
        <dbReference type="Google" id="ProtNLM"/>
    </source>
</evidence>
<feature type="transmembrane region" description="Helical" evidence="1">
    <location>
        <begin position="42"/>
        <end position="67"/>
    </location>
</feature>
<name>I4EL59_9BACT</name>
<keyword evidence="1" id="KW-1133">Transmembrane helix</keyword>
<evidence type="ECO:0000256" key="1">
    <source>
        <dbReference type="SAM" id="Phobius"/>
    </source>
</evidence>
<comment type="caution">
    <text evidence="2">The sequence shown here is derived from an EMBL/GenBank/DDBJ whole genome shotgun (WGS) entry which is preliminary data.</text>
</comment>
<proteinExistence type="predicted"/>
<organism evidence="2 3">
    <name type="scientific">Nitrolancea hollandica Lb</name>
    <dbReference type="NCBI Taxonomy" id="1129897"/>
    <lineage>
        <taxon>Bacteria</taxon>
        <taxon>Pseudomonadati</taxon>
        <taxon>Thermomicrobiota</taxon>
        <taxon>Thermomicrobia</taxon>
        <taxon>Sphaerobacterales</taxon>
        <taxon>Sphaerobacterineae</taxon>
        <taxon>Sphaerobacteraceae</taxon>
        <taxon>Nitrolancea</taxon>
    </lineage>
</organism>
<keyword evidence="1" id="KW-0472">Membrane</keyword>
<keyword evidence="1" id="KW-0812">Transmembrane</keyword>
<accession>I4EL59</accession>
<dbReference type="RefSeq" id="WP_008480310.1">
    <property type="nucleotide sequence ID" value="NZ_CAGS01000440.1"/>
</dbReference>
<gene>
    <name evidence="2" type="ORF">NITHO_4950004</name>
</gene>
<keyword evidence="3" id="KW-1185">Reference proteome</keyword>
<reference evidence="2 3" key="1">
    <citation type="journal article" date="2012" name="ISME J.">
        <title>Nitrification expanded: discovery, physiology and genomics of a nitrite-oxidizing bacterium from the phylum Chloroflexi.</title>
        <authorList>
            <person name="Sorokin D.Y."/>
            <person name="Lucker S."/>
            <person name="Vejmelkova D."/>
            <person name="Kostrikina N.A."/>
            <person name="Kleerebezem R."/>
            <person name="Rijpstra W.I."/>
            <person name="Damste J.S."/>
            <person name="Le Paslier D."/>
            <person name="Muyzer G."/>
            <person name="Wagner M."/>
            <person name="van Loosdrecht M.C."/>
            <person name="Daims H."/>
        </authorList>
    </citation>
    <scope>NUCLEOTIDE SEQUENCE [LARGE SCALE GENOMIC DNA]</scope>
    <source>
        <strain evidence="3">none</strain>
    </source>
</reference>